<proteinExistence type="predicted"/>
<evidence type="ECO:0000313" key="3">
    <source>
        <dbReference type="Proteomes" id="UP000660262"/>
    </source>
</evidence>
<evidence type="ECO:0000256" key="1">
    <source>
        <dbReference type="SAM" id="MobiDB-lite"/>
    </source>
</evidence>
<organism evidence="2 3">
    <name type="scientific">Pycnococcus provasolii</name>
    <dbReference type="NCBI Taxonomy" id="41880"/>
    <lineage>
        <taxon>Eukaryota</taxon>
        <taxon>Viridiplantae</taxon>
        <taxon>Chlorophyta</taxon>
        <taxon>Pseudoscourfieldiophyceae</taxon>
        <taxon>Pseudoscourfieldiales</taxon>
        <taxon>Pycnococcaceae</taxon>
        <taxon>Pycnococcus</taxon>
    </lineage>
</organism>
<accession>A0A830I1J1</accession>
<feature type="region of interest" description="Disordered" evidence="1">
    <location>
        <begin position="1"/>
        <end position="21"/>
    </location>
</feature>
<dbReference type="AlphaFoldDB" id="A0A830I1J1"/>
<dbReference type="Proteomes" id="UP000660262">
    <property type="component" value="Unassembled WGS sequence"/>
</dbReference>
<comment type="caution">
    <text evidence="2">The sequence shown here is derived from an EMBL/GenBank/DDBJ whole genome shotgun (WGS) entry which is preliminary data.</text>
</comment>
<reference evidence="2" key="1">
    <citation type="submission" date="2020-10" db="EMBL/GenBank/DDBJ databases">
        <title>Unveiling of a novel bifunctional photoreceptor, Dualchrome1, isolated from a cosmopolitan green alga.</title>
        <authorList>
            <person name="Suzuki S."/>
            <person name="Kawachi M."/>
        </authorList>
    </citation>
    <scope>NUCLEOTIDE SEQUENCE</scope>
    <source>
        <strain evidence="2">NIES 2893</strain>
    </source>
</reference>
<gene>
    <name evidence="2" type="ORF">PPROV_000964900</name>
</gene>
<keyword evidence="3" id="KW-1185">Reference proteome</keyword>
<protein>
    <submittedName>
        <fullName evidence="2">Uncharacterized protein</fullName>
    </submittedName>
</protein>
<evidence type="ECO:0000313" key="2">
    <source>
        <dbReference type="EMBL" id="GHP10919.1"/>
    </source>
</evidence>
<dbReference type="EMBL" id="BNJQ01000032">
    <property type="protein sequence ID" value="GHP10919.1"/>
    <property type="molecule type" value="Genomic_DNA"/>
</dbReference>
<sequence>MTPRRPSRGAGRTALKSGQLKRPSAARGTALVAAAFTLAALAALAVAGYMGLLHDGSRRAGGGAWMSPTCANVGGKGKAEGKVNETTHGLGAGSSAVHLSWVARHDSTVRYMHMAMSAALPNRSVAVAWQQAPEGAEGGTAQHIVLTVGVPNEDNTAATWSTPERVPRPKLSCTQSDVAALRNLAANEENRARIVDSGGVEAVLEQ</sequence>
<name>A0A830I1J1_9CHLO</name>